<evidence type="ECO:0000256" key="1">
    <source>
        <dbReference type="SAM" id="MobiDB-lite"/>
    </source>
</evidence>
<reference evidence="2" key="1">
    <citation type="submission" date="2022-08" db="EMBL/GenBank/DDBJ databases">
        <authorList>
            <person name="Kallberg Y."/>
            <person name="Tangrot J."/>
            <person name="Rosling A."/>
        </authorList>
    </citation>
    <scope>NUCLEOTIDE SEQUENCE</scope>
    <source>
        <strain evidence="2">Wild A</strain>
    </source>
</reference>
<name>A0A9W4T234_9GLOM</name>
<dbReference type="EMBL" id="CAMKVN010005891">
    <property type="protein sequence ID" value="CAI2189532.1"/>
    <property type="molecule type" value="Genomic_DNA"/>
</dbReference>
<dbReference type="AlphaFoldDB" id="A0A9W4T234"/>
<proteinExistence type="predicted"/>
<feature type="compositionally biased region" description="Polar residues" evidence="1">
    <location>
        <begin position="118"/>
        <end position="130"/>
    </location>
</feature>
<gene>
    <name evidence="2" type="ORF">FWILDA_LOCUS14126</name>
</gene>
<keyword evidence="3" id="KW-1185">Reference proteome</keyword>
<accession>A0A9W4T234</accession>
<evidence type="ECO:0000313" key="3">
    <source>
        <dbReference type="Proteomes" id="UP001153678"/>
    </source>
</evidence>
<dbReference type="Proteomes" id="UP001153678">
    <property type="component" value="Unassembled WGS sequence"/>
</dbReference>
<sequence>MIGSTSTGSEAGHKWDGSHGTKFMKESGLSLPRTLKDIFVHLAGKIGFEEQKMRKLNIIGFGQSRLPGWVHLPVHQEKSTRIYADVSNFGKSLDVLVEIIHAKTMKIVNDLDNNSNVSRWKQQTKSNSKRFPNIPDVHSTPKKRK</sequence>
<feature type="region of interest" description="Disordered" evidence="1">
    <location>
        <begin position="118"/>
        <end position="145"/>
    </location>
</feature>
<dbReference type="OrthoDB" id="2397721at2759"/>
<organism evidence="2 3">
    <name type="scientific">Funneliformis geosporum</name>
    <dbReference type="NCBI Taxonomy" id="1117311"/>
    <lineage>
        <taxon>Eukaryota</taxon>
        <taxon>Fungi</taxon>
        <taxon>Fungi incertae sedis</taxon>
        <taxon>Mucoromycota</taxon>
        <taxon>Glomeromycotina</taxon>
        <taxon>Glomeromycetes</taxon>
        <taxon>Glomerales</taxon>
        <taxon>Glomeraceae</taxon>
        <taxon>Funneliformis</taxon>
    </lineage>
</organism>
<comment type="caution">
    <text evidence="2">The sequence shown here is derived from an EMBL/GenBank/DDBJ whole genome shotgun (WGS) entry which is preliminary data.</text>
</comment>
<feature type="non-terminal residue" evidence="2">
    <location>
        <position position="145"/>
    </location>
</feature>
<protein>
    <submittedName>
        <fullName evidence="2">9639_t:CDS:1</fullName>
    </submittedName>
</protein>
<evidence type="ECO:0000313" key="2">
    <source>
        <dbReference type="EMBL" id="CAI2189532.1"/>
    </source>
</evidence>